<sequence length="84" mass="9436">MSTDRRKILSARFRTAGASGRKLHVMSRKGHWVVFREGSEKIISEFDTKRNAILNGKKILSAEQANVLVVHKTDGTVEKLQTAE</sequence>
<dbReference type="OrthoDB" id="1447353at2"/>
<organism evidence="1 2">
    <name type="scientific">Mesonia phycicola</name>
    <dbReference type="NCBI Taxonomy" id="579105"/>
    <lineage>
        <taxon>Bacteria</taxon>
        <taxon>Pseudomonadati</taxon>
        <taxon>Bacteroidota</taxon>
        <taxon>Flavobacteriia</taxon>
        <taxon>Flavobacteriales</taxon>
        <taxon>Flavobacteriaceae</taxon>
        <taxon>Mesonia</taxon>
    </lineage>
</organism>
<evidence type="ECO:0000313" key="2">
    <source>
        <dbReference type="Proteomes" id="UP000184225"/>
    </source>
</evidence>
<protein>
    <recommendedName>
        <fullName evidence="3">DUF2188 domain-containing protein</fullName>
    </recommendedName>
</protein>
<gene>
    <name evidence="1" type="ORF">SAMN04488096_1163</name>
</gene>
<dbReference type="Pfam" id="PF09954">
    <property type="entry name" value="DUF2188"/>
    <property type="match status" value="1"/>
</dbReference>
<name>A0A1M6HNU2_9FLAO</name>
<keyword evidence="2" id="KW-1185">Reference proteome</keyword>
<dbReference type="InterPro" id="IPR018691">
    <property type="entry name" value="DUF2188"/>
</dbReference>
<dbReference type="EMBL" id="FQYY01000016">
    <property type="protein sequence ID" value="SHJ23814.1"/>
    <property type="molecule type" value="Genomic_DNA"/>
</dbReference>
<evidence type="ECO:0000313" key="1">
    <source>
        <dbReference type="EMBL" id="SHJ23814.1"/>
    </source>
</evidence>
<accession>A0A1M6HNU2</accession>
<evidence type="ECO:0008006" key="3">
    <source>
        <dbReference type="Google" id="ProtNLM"/>
    </source>
</evidence>
<dbReference type="AlphaFoldDB" id="A0A1M6HNU2"/>
<reference evidence="1 2" key="1">
    <citation type="submission" date="2016-11" db="EMBL/GenBank/DDBJ databases">
        <authorList>
            <person name="Jaros S."/>
            <person name="Januszkiewicz K."/>
            <person name="Wedrychowicz H."/>
        </authorList>
    </citation>
    <scope>NUCLEOTIDE SEQUENCE [LARGE SCALE GENOMIC DNA]</scope>
    <source>
        <strain evidence="1 2">DSM 21425</strain>
    </source>
</reference>
<dbReference type="STRING" id="579105.SAMN04488096_1163"/>
<dbReference type="RefSeq" id="WP_073153697.1">
    <property type="nucleotide sequence ID" value="NZ_FQYY01000016.1"/>
</dbReference>
<dbReference type="Proteomes" id="UP000184225">
    <property type="component" value="Unassembled WGS sequence"/>
</dbReference>
<proteinExistence type="predicted"/>